<keyword evidence="3" id="KW-0808">Transferase</keyword>
<dbReference type="Gene3D" id="1.20.1180.10">
    <property type="entry name" value="Udp N-acetylglucosamine O-acyltransferase, C-terminal domain"/>
    <property type="match status" value="1"/>
</dbReference>
<accession>A0A1E5IFM1</accession>
<proteinExistence type="predicted"/>
<evidence type="ECO:0000256" key="1">
    <source>
        <dbReference type="ARBA" id="ARBA00022516"/>
    </source>
</evidence>
<evidence type="ECO:0000256" key="4">
    <source>
        <dbReference type="ARBA" id="ARBA00023098"/>
    </source>
</evidence>
<dbReference type="PANTHER" id="PTHR43480:SF1">
    <property type="entry name" value="ACYL-[ACYL-CARRIER-PROTEIN]--UDP-N-ACETYLGLUCOSAMINE O-ACYLTRANSFERASE, MITOCHONDRIAL-RELATED"/>
    <property type="match status" value="1"/>
</dbReference>
<dbReference type="GO" id="GO:0009245">
    <property type="term" value="P:lipid A biosynthetic process"/>
    <property type="evidence" value="ECO:0007669"/>
    <property type="project" value="UniProtKB-KW"/>
</dbReference>
<name>A0A1E5IFM1_ENDTX</name>
<dbReference type="InterPro" id="IPR037157">
    <property type="entry name" value="Acetyltransf_C_sf"/>
</dbReference>
<feature type="domain" description="UDP N-acetylglucosamine O-acyltransferase C-terminal" evidence="6">
    <location>
        <begin position="48"/>
        <end position="101"/>
    </location>
</feature>
<dbReference type="EMBL" id="LNVX01000822">
    <property type="protein sequence ID" value="OEG69175.1"/>
    <property type="molecule type" value="Genomic_DNA"/>
</dbReference>
<dbReference type="InterPro" id="IPR011004">
    <property type="entry name" value="Trimer_LpxA-like_sf"/>
</dbReference>
<evidence type="ECO:0000313" key="7">
    <source>
        <dbReference type="EMBL" id="OEG69175.1"/>
    </source>
</evidence>
<dbReference type="PANTHER" id="PTHR43480">
    <property type="entry name" value="ACYL-[ACYL-CARRIER-PROTEIN]--UDP-N-ACETYLGLUCOSAMINE O-ACYLTRANSFERASE"/>
    <property type="match status" value="1"/>
</dbReference>
<evidence type="ECO:0000313" key="8">
    <source>
        <dbReference type="Proteomes" id="UP000095237"/>
    </source>
</evidence>
<sequence>MKYRGEKTKVIVSDGTTIREWVALNRCPAAVGQTVMIGAGSMINMDIYVMAQGYRAVLAGLNLIVLKRQKIKLPEIENIRNAYKILFMSKLMLKDAIAKFEDSKIQ</sequence>
<organism evidence="7 8">
    <name type="scientific">Endomicrobium trichonymphae</name>
    <dbReference type="NCBI Taxonomy" id="1408204"/>
    <lineage>
        <taxon>Bacteria</taxon>
        <taxon>Pseudomonadati</taxon>
        <taxon>Elusimicrobiota</taxon>
        <taxon>Endomicrobiia</taxon>
        <taxon>Endomicrobiales</taxon>
        <taxon>Endomicrobiaceae</taxon>
        <taxon>Candidatus Endomicrobiellum</taxon>
    </lineage>
</organism>
<dbReference type="InterPro" id="IPR010137">
    <property type="entry name" value="Lipid_A_LpxA"/>
</dbReference>
<reference evidence="7 8" key="1">
    <citation type="submission" date="2015-11" db="EMBL/GenBank/DDBJ databases">
        <title>Evidence for parallel genomic evolution in an endosymbiosis of termite gut flagellates.</title>
        <authorList>
            <person name="Zheng H."/>
        </authorList>
    </citation>
    <scope>NUCLEOTIDE SEQUENCE [LARGE SCALE GENOMIC DNA]</scope>
    <source>
        <strain evidence="7 8">CET450</strain>
    </source>
</reference>
<gene>
    <name evidence="7" type="ORF">ATZ36_11040</name>
</gene>
<keyword evidence="5" id="KW-0012">Acyltransferase</keyword>
<dbReference type="GO" id="GO:0008780">
    <property type="term" value="F:acyl-[acyl-carrier-protein]-UDP-N-acetylglucosamine O-acyltransferase activity"/>
    <property type="evidence" value="ECO:0007669"/>
    <property type="project" value="InterPro"/>
</dbReference>
<comment type="caution">
    <text evidence="7">The sequence shown here is derived from an EMBL/GenBank/DDBJ whole genome shotgun (WGS) entry which is preliminary data.</text>
</comment>
<evidence type="ECO:0000256" key="2">
    <source>
        <dbReference type="ARBA" id="ARBA00022556"/>
    </source>
</evidence>
<evidence type="ECO:0000259" key="6">
    <source>
        <dbReference type="Pfam" id="PF13720"/>
    </source>
</evidence>
<evidence type="ECO:0000256" key="3">
    <source>
        <dbReference type="ARBA" id="ARBA00022679"/>
    </source>
</evidence>
<dbReference type="AlphaFoldDB" id="A0A1E5IFM1"/>
<dbReference type="Proteomes" id="UP000095237">
    <property type="component" value="Unassembled WGS sequence"/>
</dbReference>
<dbReference type="Pfam" id="PF13720">
    <property type="entry name" value="Acetyltransf_11"/>
    <property type="match status" value="1"/>
</dbReference>
<keyword evidence="4" id="KW-0443">Lipid metabolism</keyword>
<dbReference type="SUPFAM" id="SSF51161">
    <property type="entry name" value="Trimeric LpxA-like enzymes"/>
    <property type="match status" value="1"/>
</dbReference>
<keyword evidence="2" id="KW-0441">Lipid A biosynthesis</keyword>
<keyword evidence="1" id="KW-0444">Lipid biosynthesis</keyword>
<protein>
    <recommendedName>
        <fullName evidence="6">UDP N-acetylglucosamine O-acyltransferase C-terminal domain-containing protein</fullName>
    </recommendedName>
</protein>
<dbReference type="InterPro" id="IPR029098">
    <property type="entry name" value="Acetyltransf_C"/>
</dbReference>
<evidence type="ECO:0000256" key="5">
    <source>
        <dbReference type="ARBA" id="ARBA00023315"/>
    </source>
</evidence>
<dbReference type="GO" id="GO:0016020">
    <property type="term" value="C:membrane"/>
    <property type="evidence" value="ECO:0007669"/>
    <property type="project" value="GOC"/>
</dbReference>
<keyword evidence="8" id="KW-1185">Reference proteome</keyword>